<reference evidence="2" key="1">
    <citation type="submission" date="2015-07" db="EMBL/GenBank/DDBJ databases">
        <title>Draft Genome Sequences of Anaerolinea thermolimosa IMO-1, Bellilinea caldifistulae GOMI-1, Leptolinea tardivitalis YMTK-2, Levilinea saccharolytica KIBI-1,Longilinea arvoryzae KOME-1, Previously Described as Members of the Anaerolineaceae (Chloroflexi).</title>
        <authorList>
            <person name="Sekiguchi Y."/>
            <person name="Ohashi A."/>
            <person name="Matsuura N."/>
            <person name="Tourlousse M.D."/>
        </authorList>
    </citation>
    <scope>NUCLEOTIDE SEQUENCE [LARGE SCALE GENOMIC DNA]</scope>
    <source>
        <strain evidence="2">KOME-1</strain>
    </source>
</reference>
<dbReference type="SUPFAM" id="SSF46785">
    <property type="entry name" value="Winged helix' DNA-binding domain"/>
    <property type="match status" value="1"/>
</dbReference>
<evidence type="ECO:0000313" key="3">
    <source>
        <dbReference type="Proteomes" id="UP000055060"/>
    </source>
</evidence>
<protein>
    <submittedName>
        <fullName evidence="2">Transcriptional regulator, PadR family</fullName>
    </submittedName>
</protein>
<dbReference type="STRING" id="360412.LARV_03781"/>
<accession>A0A0K8MY79</accession>
<name>A0A0K8MY79_9CHLR</name>
<dbReference type="Gene3D" id="1.10.10.10">
    <property type="entry name" value="Winged helix-like DNA-binding domain superfamily/Winged helix DNA-binding domain"/>
    <property type="match status" value="1"/>
</dbReference>
<evidence type="ECO:0000259" key="1">
    <source>
        <dbReference type="Pfam" id="PF03551"/>
    </source>
</evidence>
<dbReference type="InterPro" id="IPR052509">
    <property type="entry name" value="Metal_resp_DNA-bind_regulator"/>
</dbReference>
<dbReference type="Pfam" id="PF03551">
    <property type="entry name" value="PadR"/>
    <property type="match status" value="1"/>
</dbReference>
<dbReference type="InterPro" id="IPR036390">
    <property type="entry name" value="WH_DNA-bd_sf"/>
</dbReference>
<organism evidence="2">
    <name type="scientific">Longilinea arvoryzae</name>
    <dbReference type="NCBI Taxonomy" id="360412"/>
    <lineage>
        <taxon>Bacteria</taxon>
        <taxon>Bacillati</taxon>
        <taxon>Chloroflexota</taxon>
        <taxon>Anaerolineae</taxon>
        <taxon>Anaerolineales</taxon>
        <taxon>Anaerolineaceae</taxon>
        <taxon>Longilinea</taxon>
    </lineage>
</organism>
<dbReference type="Proteomes" id="UP000055060">
    <property type="component" value="Unassembled WGS sequence"/>
</dbReference>
<dbReference type="RefSeq" id="WP_075075383.1">
    <property type="nucleotide sequence ID" value="NZ_DF967973.1"/>
</dbReference>
<gene>
    <name evidence="2" type="ORF">LARV_03781</name>
</gene>
<dbReference type="PANTHER" id="PTHR33169:SF13">
    <property type="entry name" value="PADR-FAMILY TRANSCRIPTIONAL REGULATOR"/>
    <property type="match status" value="1"/>
</dbReference>
<dbReference type="PANTHER" id="PTHR33169">
    <property type="entry name" value="PADR-FAMILY TRANSCRIPTIONAL REGULATOR"/>
    <property type="match status" value="1"/>
</dbReference>
<evidence type="ECO:0000313" key="2">
    <source>
        <dbReference type="EMBL" id="GAP15986.1"/>
    </source>
</evidence>
<dbReference type="InterPro" id="IPR036388">
    <property type="entry name" value="WH-like_DNA-bd_sf"/>
</dbReference>
<proteinExistence type="predicted"/>
<keyword evidence="3" id="KW-1185">Reference proteome</keyword>
<sequence length="123" mass="13684">MPEPVSDNLPAHFPLSPAAFSILLALKGGDKHGYAILREVAGLSGGEVRLLPGTLYNLLKRMLEDGWIVEMDERPDPALDDQRRRYYRLSGLGERVLRRETARMAGLVRAARQHGLAPRADEP</sequence>
<dbReference type="OrthoDB" id="122286at2"/>
<dbReference type="EMBL" id="DF967973">
    <property type="protein sequence ID" value="GAP15986.1"/>
    <property type="molecule type" value="Genomic_DNA"/>
</dbReference>
<feature type="domain" description="Transcription regulator PadR N-terminal" evidence="1">
    <location>
        <begin position="22"/>
        <end position="98"/>
    </location>
</feature>
<dbReference type="AlphaFoldDB" id="A0A0K8MY79"/>
<dbReference type="InterPro" id="IPR005149">
    <property type="entry name" value="Tscrpt_reg_PadR_N"/>
</dbReference>